<sequence>MYLWYRRIYNAARDDSSLGMWAFFLFFTVNLAWCIWCAIAIPFSSERWSFTGFGSAMAAFKISGFNGTIYIIGAACWVLLSLWSFWCLKDAYVFYKSGGFKAAKQSHTQDLALRVFQQSMANKV</sequence>
<comment type="function">
    <text evidence="1 6">Probably involved in membrane trafficking.</text>
</comment>
<name>A0A699Z8L3_HAELA</name>
<keyword evidence="8" id="KW-1185">Reference proteome</keyword>
<keyword evidence="3 6" id="KW-0812">Transmembrane</keyword>
<keyword evidence="5 6" id="KW-0472">Membrane</keyword>
<dbReference type="EMBL" id="BLLF01001198">
    <property type="protein sequence ID" value="GFH17770.1"/>
    <property type="molecule type" value="Genomic_DNA"/>
</dbReference>
<dbReference type="GO" id="GO:0055038">
    <property type="term" value="C:recycling endosome membrane"/>
    <property type="evidence" value="ECO:0007669"/>
    <property type="project" value="TreeGrafter"/>
</dbReference>
<dbReference type="PANTHER" id="PTHR10687">
    <property type="entry name" value="SECRETORY CARRIER-ASSOCIATED MEMBRANE PROTEIN SCAMP"/>
    <property type="match status" value="1"/>
</dbReference>
<dbReference type="PANTHER" id="PTHR10687:SF2">
    <property type="entry name" value="SECRETORY CARRIER-ASSOCIATED MEMBRANE PROTEIN"/>
    <property type="match status" value="1"/>
</dbReference>
<reference evidence="7 8" key="1">
    <citation type="submission" date="2020-02" db="EMBL/GenBank/DDBJ databases">
        <title>Draft genome sequence of Haematococcus lacustris strain NIES-144.</title>
        <authorList>
            <person name="Morimoto D."/>
            <person name="Nakagawa S."/>
            <person name="Yoshida T."/>
            <person name="Sawayama S."/>
        </authorList>
    </citation>
    <scope>NUCLEOTIDE SEQUENCE [LARGE SCALE GENOMIC DNA]</scope>
    <source>
        <strain evidence="7 8">NIES-144</strain>
    </source>
</reference>
<evidence type="ECO:0000313" key="8">
    <source>
        <dbReference type="Proteomes" id="UP000485058"/>
    </source>
</evidence>
<gene>
    <name evidence="7" type="ORF">HaLaN_14467</name>
</gene>
<comment type="subcellular location">
    <subcellularLocation>
        <location evidence="6">Cell membrane</location>
        <topology evidence="6">Multi-pass membrane protein</topology>
    </subcellularLocation>
    <subcellularLocation>
        <location evidence="6">Cytoplasmic vesicle</location>
        <location evidence="6">Secretory vesicle membrane</location>
        <topology evidence="6">Multi-pass membrane protein</topology>
    </subcellularLocation>
</comment>
<feature type="transmembrane region" description="Helical" evidence="6">
    <location>
        <begin position="64"/>
        <end position="86"/>
    </location>
</feature>
<comment type="caution">
    <text evidence="6">Lacks conserved residue(s) required for the propagation of feature annotation.</text>
</comment>
<evidence type="ECO:0000256" key="6">
    <source>
        <dbReference type="RuleBase" id="RU363122"/>
    </source>
</evidence>
<dbReference type="AlphaFoldDB" id="A0A699Z8L3"/>
<dbReference type="GO" id="GO:0032588">
    <property type="term" value="C:trans-Golgi network membrane"/>
    <property type="evidence" value="ECO:0007669"/>
    <property type="project" value="TreeGrafter"/>
</dbReference>
<evidence type="ECO:0000256" key="2">
    <source>
        <dbReference type="ARBA" id="ARBA00010482"/>
    </source>
</evidence>
<keyword evidence="6" id="KW-1003">Cell membrane</keyword>
<evidence type="ECO:0000256" key="5">
    <source>
        <dbReference type="ARBA" id="ARBA00023136"/>
    </source>
</evidence>
<evidence type="ECO:0000313" key="7">
    <source>
        <dbReference type="EMBL" id="GFH17770.1"/>
    </source>
</evidence>
<dbReference type="GO" id="GO:0030658">
    <property type="term" value="C:transport vesicle membrane"/>
    <property type="evidence" value="ECO:0007669"/>
    <property type="project" value="UniProtKB-SubCell"/>
</dbReference>
<feature type="transmembrane region" description="Helical" evidence="6">
    <location>
        <begin position="20"/>
        <end position="43"/>
    </location>
</feature>
<keyword evidence="6" id="KW-0968">Cytoplasmic vesicle</keyword>
<proteinExistence type="inferred from homology"/>
<accession>A0A699Z8L3</accession>
<keyword evidence="4 6" id="KW-1133">Transmembrane helix</keyword>
<dbReference type="GO" id="GO:0005886">
    <property type="term" value="C:plasma membrane"/>
    <property type="evidence" value="ECO:0007669"/>
    <property type="project" value="UniProtKB-SubCell"/>
</dbReference>
<evidence type="ECO:0000256" key="4">
    <source>
        <dbReference type="ARBA" id="ARBA00022989"/>
    </source>
</evidence>
<protein>
    <recommendedName>
        <fullName evidence="6">Secretory carrier-associated membrane protein</fullName>
        <shortName evidence="6">Secretory carrier membrane protein</shortName>
    </recommendedName>
</protein>
<evidence type="ECO:0000256" key="1">
    <source>
        <dbReference type="ARBA" id="ARBA00004003"/>
    </source>
</evidence>
<comment type="caution">
    <text evidence="7">The sequence shown here is derived from an EMBL/GenBank/DDBJ whole genome shotgun (WGS) entry which is preliminary data.</text>
</comment>
<evidence type="ECO:0000256" key="3">
    <source>
        <dbReference type="ARBA" id="ARBA00022692"/>
    </source>
</evidence>
<dbReference type="GO" id="GO:0015031">
    <property type="term" value="P:protein transport"/>
    <property type="evidence" value="ECO:0007669"/>
    <property type="project" value="InterPro"/>
</dbReference>
<dbReference type="Pfam" id="PF04144">
    <property type="entry name" value="SCAMP"/>
    <property type="match status" value="1"/>
</dbReference>
<keyword evidence="6" id="KW-0813">Transport</keyword>
<comment type="similarity">
    <text evidence="2 6">Belongs to the SCAMP family.</text>
</comment>
<organism evidence="7 8">
    <name type="scientific">Haematococcus lacustris</name>
    <name type="common">Green alga</name>
    <name type="synonym">Haematococcus pluvialis</name>
    <dbReference type="NCBI Taxonomy" id="44745"/>
    <lineage>
        <taxon>Eukaryota</taxon>
        <taxon>Viridiplantae</taxon>
        <taxon>Chlorophyta</taxon>
        <taxon>core chlorophytes</taxon>
        <taxon>Chlorophyceae</taxon>
        <taxon>CS clade</taxon>
        <taxon>Chlamydomonadales</taxon>
        <taxon>Haematococcaceae</taxon>
        <taxon>Haematococcus</taxon>
    </lineage>
</organism>
<dbReference type="InterPro" id="IPR007273">
    <property type="entry name" value="SCAMP"/>
</dbReference>
<dbReference type="Proteomes" id="UP000485058">
    <property type="component" value="Unassembled WGS sequence"/>
</dbReference>